<reference evidence="8" key="1">
    <citation type="journal article" date="2023" name="Int. J. Syst. Evol. Microbiol.">
        <title>&lt;i&gt;Shewanella septentrionalis&lt;/i&gt; sp. nov. and &lt;i&gt;Shewanella holmiensis&lt;/i&gt; sp. nov., isolated from Baltic Sea water and sediments.</title>
        <authorList>
            <person name="Martin-Rodriguez A.J."/>
            <person name="Thorell K."/>
            <person name="Joffre E."/>
            <person name="Jensie-Markopoulos S."/>
            <person name="Moore E.R.B."/>
            <person name="Sjoling A."/>
        </authorList>
    </citation>
    <scope>NUCLEOTIDE SEQUENCE</scope>
    <source>
        <strain evidence="8">SP1W3</strain>
    </source>
</reference>
<evidence type="ECO:0000256" key="3">
    <source>
        <dbReference type="ARBA" id="ARBA00022692"/>
    </source>
</evidence>
<keyword evidence="9" id="KW-1185">Reference proteome</keyword>
<evidence type="ECO:0000313" key="8">
    <source>
        <dbReference type="EMBL" id="MCT7946505.1"/>
    </source>
</evidence>
<sequence>MISEIALVAAFFSLSAGVFTWLLVRVVSNAAVSYRRNFTAQAKIKLSDLFLTIEPEKLFMLNLAAVVLVFVFTFFLTGNLIPAALMAVLVGASPAVIFSILRKRRQQAFINQLPDMLQGTSTAMRSGASLNQALESVISESSDPIKQEFDLFLREVRVGVSFNEALDNLYMRIPLMDLNLVICGMKISREIGGNLAETLERMANTLRRKLEMEGKIDALTAQGRAQGYVMTGLPILLGLVLYQMEPEQMSLLWTEWYGWVVISIVVVLEIIGFFFIRKIVSIDV</sequence>
<dbReference type="Proteomes" id="UP001155604">
    <property type="component" value="Unassembled WGS sequence"/>
</dbReference>
<dbReference type="EMBL" id="JAMTCC010000023">
    <property type="protein sequence ID" value="MCT7946505.1"/>
    <property type="molecule type" value="Genomic_DNA"/>
</dbReference>
<gene>
    <name evidence="8" type="ORF">NE536_14165</name>
</gene>
<dbReference type="Gene3D" id="1.20.81.30">
    <property type="entry name" value="Type II secretion system (T2SS), domain F"/>
    <property type="match status" value="1"/>
</dbReference>
<name>A0A9X3AZW8_9GAMM</name>
<feature type="domain" description="Type II secretion system protein GspF" evidence="7">
    <location>
        <begin position="121"/>
        <end position="241"/>
    </location>
</feature>
<dbReference type="Pfam" id="PF00482">
    <property type="entry name" value="T2SSF"/>
    <property type="match status" value="1"/>
</dbReference>
<dbReference type="GO" id="GO:0005886">
    <property type="term" value="C:plasma membrane"/>
    <property type="evidence" value="ECO:0007669"/>
    <property type="project" value="UniProtKB-SubCell"/>
</dbReference>
<evidence type="ECO:0000313" key="9">
    <source>
        <dbReference type="Proteomes" id="UP001155604"/>
    </source>
</evidence>
<dbReference type="AlphaFoldDB" id="A0A9X3AZW8"/>
<dbReference type="InterPro" id="IPR042094">
    <property type="entry name" value="T2SS_GspF_sf"/>
</dbReference>
<comment type="caution">
    <text evidence="8">The sequence shown here is derived from an EMBL/GenBank/DDBJ whole genome shotgun (WGS) entry which is preliminary data.</text>
</comment>
<organism evidence="8 9">
    <name type="scientific">Shewanella septentrionalis</name>
    <dbReference type="NCBI Taxonomy" id="2952223"/>
    <lineage>
        <taxon>Bacteria</taxon>
        <taxon>Pseudomonadati</taxon>
        <taxon>Pseudomonadota</taxon>
        <taxon>Gammaproteobacteria</taxon>
        <taxon>Alteromonadales</taxon>
        <taxon>Shewanellaceae</taxon>
        <taxon>Shewanella</taxon>
    </lineage>
</organism>
<keyword evidence="4 6" id="KW-1133">Transmembrane helix</keyword>
<protein>
    <submittedName>
        <fullName evidence="8">Type II secretion system F family protein</fullName>
    </submittedName>
</protein>
<feature type="transmembrane region" description="Helical" evidence="6">
    <location>
        <begin position="6"/>
        <end position="27"/>
    </location>
</feature>
<evidence type="ECO:0000256" key="2">
    <source>
        <dbReference type="ARBA" id="ARBA00022475"/>
    </source>
</evidence>
<feature type="transmembrane region" description="Helical" evidence="6">
    <location>
        <begin position="83"/>
        <end position="101"/>
    </location>
</feature>
<feature type="transmembrane region" description="Helical" evidence="6">
    <location>
        <begin position="58"/>
        <end position="77"/>
    </location>
</feature>
<dbReference type="PANTHER" id="PTHR35007:SF1">
    <property type="entry name" value="PILUS ASSEMBLY PROTEIN"/>
    <property type="match status" value="1"/>
</dbReference>
<evidence type="ECO:0000256" key="4">
    <source>
        <dbReference type="ARBA" id="ARBA00022989"/>
    </source>
</evidence>
<accession>A0A9X3AZW8</accession>
<evidence type="ECO:0000259" key="7">
    <source>
        <dbReference type="Pfam" id="PF00482"/>
    </source>
</evidence>
<evidence type="ECO:0000256" key="6">
    <source>
        <dbReference type="SAM" id="Phobius"/>
    </source>
</evidence>
<evidence type="ECO:0000256" key="5">
    <source>
        <dbReference type="ARBA" id="ARBA00023136"/>
    </source>
</evidence>
<keyword evidence="2" id="KW-1003">Cell membrane</keyword>
<feature type="transmembrane region" description="Helical" evidence="6">
    <location>
        <begin position="225"/>
        <end position="244"/>
    </location>
</feature>
<dbReference type="RefSeq" id="WP_261273086.1">
    <property type="nucleotide sequence ID" value="NZ_JAMTCC010000023.1"/>
</dbReference>
<evidence type="ECO:0000256" key="1">
    <source>
        <dbReference type="ARBA" id="ARBA00004651"/>
    </source>
</evidence>
<feature type="transmembrane region" description="Helical" evidence="6">
    <location>
        <begin position="256"/>
        <end position="276"/>
    </location>
</feature>
<keyword evidence="5 6" id="KW-0472">Membrane</keyword>
<keyword evidence="3 6" id="KW-0812">Transmembrane</keyword>
<dbReference type="InterPro" id="IPR018076">
    <property type="entry name" value="T2SS_GspF_dom"/>
</dbReference>
<comment type="subcellular location">
    <subcellularLocation>
        <location evidence="1">Cell membrane</location>
        <topology evidence="1">Multi-pass membrane protein</topology>
    </subcellularLocation>
</comment>
<dbReference type="PANTHER" id="PTHR35007">
    <property type="entry name" value="INTEGRAL MEMBRANE PROTEIN-RELATED"/>
    <property type="match status" value="1"/>
</dbReference>
<proteinExistence type="predicted"/>